<dbReference type="UniPathway" id="UPA00223"/>
<protein>
    <recommendedName>
        <fullName evidence="3">citrate synthase (unknown stereospecificity)</fullName>
        <ecNumber evidence="3">2.3.3.16</ecNumber>
    </recommendedName>
</protein>
<evidence type="ECO:0000256" key="1">
    <source>
        <dbReference type="ARBA" id="ARBA00005163"/>
    </source>
</evidence>
<evidence type="ECO:0000313" key="5">
    <source>
        <dbReference type="EMBL" id="PIR04315.1"/>
    </source>
</evidence>
<proteinExistence type="inferred from homology"/>
<dbReference type="Proteomes" id="UP000229600">
    <property type="component" value="Unassembled WGS sequence"/>
</dbReference>
<dbReference type="NCBIfam" id="NF004869">
    <property type="entry name" value="PRK06224.1-6"/>
    <property type="match status" value="1"/>
</dbReference>
<dbReference type="EMBL" id="PCWN01000005">
    <property type="protein sequence ID" value="PIR04315.1"/>
    <property type="molecule type" value="Genomic_DNA"/>
</dbReference>
<comment type="similarity">
    <text evidence="2">Belongs to the citrate synthase family.</text>
</comment>
<dbReference type="InterPro" id="IPR016143">
    <property type="entry name" value="Citrate_synth-like_sm_a-sub"/>
</dbReference>
<dbReference type="GO" id="GO:0005975">
    <property type="term" value="P:carbohydrate metabolic process"/>
    <property type="evidence" value="ECO:0007669"/>
    <property type="project" value="TreeGrafter"/>
</dbReference>
<reference evidence="5 6" key="1">
    <citation type="submission" date="2017-09" db="EMBL/GenBank/DDBJ databases">
        <title>Depth-based differentiation of microbial function through sediment-hosted aquifers and enrichment of novel symbionts in the deep terrestrial subsurface.</title>
        <authorList>
            <person name="Probst A.J."/>
            <person name="Ladd B."/>
            <person name="Jarett J.K."/>
            <person name="Geller-Mcgrath D.E."/>
            <person name="Sieber C.M."/>
            <person name="Emerson J.B."/>
            <person name="Anantharaman K."/>
            <person name="Thomas B.C."/>
            <person name="Malmstrom R."/>
            <person name="Stieglmeier M."/>
            <person name="Klingl A."/>
            <person name="Woyke T."/>
            <person name="Ryan C.M."/>
            <person name="Banfield J.F."/>
        </authorList>
    </citation>
    <scope>NUCLEOTIDE SEQUENCE [LARGE SCALE GENOMIC DNA]</scope>
    <source>
        <strain evidence="5">CG11_big_fil_rev_8_21_14_0_20_39_34</strain>
    </source>
</reference>
<dbReference type="PRINTS" id="PR00143">
    <property type="entry name" value="CITRTSNTHASE"/>
</dbReference>
<evidence type="ECO:0000256" key="2">
    <source>
        <dbReference type="ARBA" id="ARBA00010566"/>
    </source>
</evidence>
<dbReference type="AlphaFoldDB" id="A0A2H0N861"/>
<dbReference type="InterPro" id="IPR002020">
    <property type="entry name" value="Citrate_synthase"/>
</dbReference>
<dbReference type="GO" id="GO:0006099">
    <property type="term" value="P:tricarboxylic acid cycle"/>
    <property type="evidence" value="ECO:0007669"/>
    <property type="project" value="UniProtKB-UniPathway"/>
</dbReference>
<dbReference type="InterPro" id="IPR016142">
    <property type="entry name" value="Citrate_synth-like_lrg_a-sub"/>
</dbReference>
<comment type="caution">
    <text evidence="5">The sequence shown here is derived from an EMBL/GenBank/DDBJ whole genome shotgun (WGS) entry which is preliminary data.</text>
</comment>
<dbReference type="GO" id="GO:0016829">
    <property type="term" value="F:lyase activity"/>
    <property type="evidence" value="ECO:0007669"/>
    <property type="project" value="UniProtKB-KW"/>
</dbReference>
<sequence length="242" mass="26882">MKFQTSITDVKTNGTERVRGKELTELIENNTFTQTIFLILQGRLPRDKEEQMMNAIFTSIIDHGPATTSALTARISASANNPMHCALAAGILGFGERHGVALEATMHFFYENVETSDVSLLLKSMKEQKKYAPGFGHKVFEEKDPRAEVLLKKAEELGFFGMHCKFAKSVHTEINKISSKKLPLNVDGAIGAILCDMGFDSRLGRGIFVIGRIPGLVAQVYEEMVQDSGIRRLDVDDIEYIP</sequence>
<name>A0A2H0N861_9BACT</name>
<evidence type="ECO:0000256" key="3">
    <source>
        <dbReference type="ARBA" id="ARBA00012972"/>
    </source>
</evidence>
<dbReference type="Pfam" id="PF00285">
    <property type="entry name" value="Citrate_synt"/>
    <property type="match status" value="1"/>
</dbReference>
<dbReference type="GO" id="GO:0036440">
    <property type="term" value="F:citrate synthase activity"/>
    <property type="evidence" value="ECO:0007669"/>
    <property type="project" value="UniProtKB-EC"/>
</dbReference>
<evidence type="ECO:0000256" key="4">
    <source>
        <dbReference type="ARBA" id="ARBA00022679"/>
    </source>
</evidence>
<dbReference type="SUPFAM" id="SSF48256">
    <property type="entry name" value="Citrate synthase"/>
    <property type="match status" value="1"/>
</dbReference>
<comment type="pathway">
    <text evidence="1">Carbohydrate metabolism; tricarboxylic acid cycle.</text>
</comment>
<dbReference type="CDD" id="cd06100">
    <property type="entry name" value="CCL_ACL-C"/>
    <property type="match status" value="1"/>
</dbReference>
<evidence type="ECO:0000313" key="6">
    <source>
        <dbReference type="Proteomes" id="UP000229600"/>
    </source>
</evidence>
<accession>A0A2H0N861</accession>
<dbReference type="PANTHER" id="PTHR11739">
    <property type="entry name" value="CITRATE SYNTHASE"/>
    <property type="match status" value="1"/>
</dbReference>
<organism evidence="5 6">
    <name type="scientific">Candidatus Magasanikbacteria bacterium CG11_big_fil_rev_8_21_14_0_20_39_34</name>
    <dbReference type="NCBI Taxonomy" id="1974653"/>
    <lineage>
        <taxon>Bacteria</taxon>
        <taxon>Candidatus Magasanikiibacteriota</taxon>
    </lineage>
</organism>
<dbReference type="EC" id="2.3.3.16" evidence="3"/>
<keyword evidence="5" id="KW-0456">Lyase</keyword>
<dbReference type="Gene3D" id="1.10.580.10">
    <property type="entry name" value="Citrate Synthase, domain 1"/>
    <property type="match status" value="2"/>
</dbReference>
<dbReference type="GO" id="GO:0005829">
    <property type="term" value="C:cytosol"/>
    <property type="evidence" value="ECO:0007669"/>
    <property type="project" value="TreeGrafter"/>
</dbReference>
<gene>
    <name evidence="5" type="ORF">COV59_01625</name>
</gene>
<keyword evidence="4" id="KW-0808">Transferase</keyword>
<dbReference type="Gene3D" id="1.10.230.10">
    <property type="entry name" value="Cytochrome P450-Terp, domain 2"/>
    <property type="match status" value="1"/>
</dbReference>
<dbReference type="PANTHER" id="PTHR11739:SF4">
    <property type="entry name" value="CITRATE SYNTHASE, PEROXISOMAL"/>
    <property type="match status" value="1"/>
</dbReference>
<dbReference type="InterPro" id="IPR036969">
    <property type="entry name" value="Citrate_synthase_sf"/>
</dbReference>